<dbReference type="InterPro" id="IPR020904">
    <property type="entry name" value="Sc_DH/Rdtase_CS"/>
</dbReference>
<dbReference type="PANTHER" id="PTHR24321">
    <property type="entry name" value="DEHYDROGENASES, SHORT CHAIN"/>
    <property type="match status" value="1"/>
</dbReference>
<evidence type="ECO:0000313" key="3">
    <source>
        <dbReference type="EMBL" id="PLT45245.1"/>
    </source>
</evidence>
<organism evidence="3 4">
    <name type="scientific">Paenibacillus pasadenensis</name>
    <dbReference type="NCBI Taxonomy" id="217090"/>
    <lineage>
        <taxon>Bacteria</taxon>
        <taxon>Bacillati</taxon>
        <taxon>Bacillota</taxon>
        <taxon>Bacilli</taxon>
        <taxon>Bacillales</taxon>
        <taxon>Paenibacillaceae</taxon>
        <taxon>Paenibacillus</taxon>
    </lineage>
</organism>
<accession>A0A2N5N4H6</accession>
<dbReference type="SUPFAM" id="SSF51735">
    <property type="entry name" value="NAD(P)-binding Rossmann-fold domains"/>
    <property type="match status" value="1"/>
</dbReference>
<reference evidence="3 4" key="1">
    <citation type="submission" date="2017-05" db="EMBL/GenBank/DDBJ databases">
        <title>Functional genome analysis of Paenibacillus pasadenensis strain R16: insights on endophytic life style and antifungal activity.</title>
        <authorList>
            <person name="Passera A."/>
            <person name="Marcolungo L."/>
            <person name="Casati P."/>
            <person name="Brasca M."/>
            <person name="Quaglino F."/>
            <person name="Delledonne M."/>
        </authorList>
    </citation>
    <scope>NUCLEOTIDE SEQUENCE [LARGE SCALE GENOMIC DNA]</scope>
    <source>
        <strain evidence="3 4">R16</strain>
    </source>
</reference>
<sequence>MGSIQHPNSSNAEESTMDRLKGKVAIVTGAAGGMGKADALLFAKEGAKVVVTDLQEDKLQAVVEEIKAAGGEAAGFKHNVASEEDWQRVVSEAKNAFGKIDILVNNAGISDATPFMDQTVDNWERVMKINVTSIFLGQKYVIPHMIEAGGGSIINISSIAGLTGGSGTGPYTASKGAVRLLTKATAVDYAKHNIRCNSIHPGFIETPMTVDMFKDPQMVQWFQMQTPLPRLGKAEDIANGVLFLASDESSYITGVELPIDGGYYAK</sequence>
<keyword evidence="2 3" id="KW-0560">Oxidoreductase</keyword>
<dbReference type="Pfam" id="PF13561">
    <property type="entry name" value="adh_short_C2"/>
    <property type="match status" value="1"/>
</dbReference>
<dbReference type="Proteomes" id="UP000234789">
    <property type="component" value="Unassembled WGS sequence"/>
</dbReference>
<gene>
    <name evidence="3" type="ORF">B8V81_3676</name>
</gene>
<dbReference type="NCBIfam" id="NF005559">
    <property type="entry name" value="PRK07231.1"/>
    <property type="match status" value="1"/>
</dbReference>
<dbReference type="EMBL" id="NFEZ01000004">
    <property type="protein sequence ID" value="PLT45245.1"/>
    <property type="molecule type" value="Genomic_DNA"/>
</dbReference>
<comment type="caution">
    <text evidence="3">The sequence shown here is derived from an EMBL/GenBank/DDBJ whole genome shotgun (WGS) entry which is preliminary data.</text>
</comment>
<evidence type="ECO:0000256" key="1">
    <source>
        <dbReference type="ARBA" id="ARBA00006484"/>
    </source>
</evidence>
<dbReference type="PROSITE" id="PS00061">
    <property type="entry name" value="ADH_SHORT"/>
    <property type="match status" value="1"/>
</dbReference>
<dbReference type="GO" id="GO:0018454">
    <property type="term" value="F:acetoacetyl-CoA reductase activity"/>
    <property type="evidence" value="ECO:0007669"/>
    <property type="project" value="UniProtKB-EC"/>
</dbReference>
<dbReference type="AlphaFoldDB" id="A0A2N5N4H6"/>
<dbReference type="Gene3D" id="3.40.50.720">
    <property type="entry name" value="NAD(P)-binding Rossmann-like Domain"/>
    <property type="match status" value="1"/>
</dbReference>
<keyword evidence="4" id="KW-1185">Reference proteome</keyword>
<dbReference type="PRINTS" id="PR00081">
    <property type="entry name" value="GDHRDH"/>
</dbReference>
<evidence type="ECO:0000313" key="4">
    <source>
        <dbReference type="Proteomes" id="UP000234789"/>
    </source>
</evidence>
<proteinExistence type="inferred from homology"/>
<dbReference type="InterPro" id="IPR002347">
    <property type="entry name" value="SDR_fam"/>
</dbReference>
<evidence type="ECO:0000256" key="2">
    <source>
        <dbReference type="ARBA" id="ARBA00023002"/>
    </source>
</evidence>
<dbReference type="FunFam" id="3.40.50.720:FF:000084">
    <property type="entry name" value="Short-chain dehydrogenase reductase"/>
    <property type="match status" value="1"/>
</dbReference>
<dbReference type="GO" id="GO:0008206">
    <property type="term" value="P:bile acid metabolic process"/>
    <property type="evidence" value="ECO:0007669"/>
    <property type="project" value="UniProtKB-ARBA"/>
</dbReference>
<comment type="similarity">
    <text evidence="1">Belongs to the short-chain dehydrogenases/reductases (SDR) family.</text>
</comment>
<name>A0A2N5N4H6_9BACL</name>
<dbReference type="PRINTS" id="PR00080">
    <property type="entry name" value="SDRFAMILY"/>
</dbReference>
<protein>
    <submittedName>
        <fullName evidence="3">Acetoacetyl-CoA reductase</fullName>
        <ecNumber evidence="3">1.1.1.36</ecNumber>
    </submittedName>
</protein>
<dbReference type="InterPro" id="IPR036291">
    <property type="entry name" value="NAD(P)-bd_dom_sf"/>
</dbReference>
<dbReference type="PANTHER" id="PTHR24321:SF15">
    <property type="entry name" value="OXIDOREDUCTASE UCPA"/>
    <property type="match status" value="1"/>
</dbReference>
<dbReference type="EC" id="1.1.1.36" evidence="3"/>